<organism evidence="2 3">
    <name type="scientific">Sphingomonas cavernae</name>
    <dbReference type="NCBI Taxonomy" id="2320861"/>
    <lineage>
        <taxon>Bacteria</taxon>
        <taxon>Pseudomonadati</taxon>
        <taxon>Pseudomonadota</taxon>
        <taxon>Alphaproteobacteria</taxon>
        <taxon>Sphingomonadales</taxon>
        <taxon>Sphingomonadaceae</taxon>
        <taxon>Sphingomonas</taxon>
    </lineage>
</organism>
<dbReference type="AlphaFoldDB" id="A0A418WNV5"/>
<sequence>MADAVQVKVPTWFWVVAVLALLWELMGVAAYVSDVTMTQADLAALPEGQRQLYATMPPWVTAAYAIAVFGGALGAMALLMRRNWARMLFIISMIAVICQFGWSFGIARAHEIVGANALLFPALIVLIAIALVWFSGMSTRRGWLR</sequence>
<protein>
    <recommendedName>
        <fullName evidence="4">Sugar transporter</fullName>
    </recommendedName>
</protein>
<keyword evidence="1" id="KW-1133">Transmembrane helix</keyword>
<reference evidence="2 3" key="1">
    <citation type="submission" date="2018-09" db="EMBL/GenBank/DDBJ databases">
        <authorList>
            <person name="Zhu H."/>
        </authorList>
    </citation>
    <scope>NUCLEOTIDE SEQUENCE [LARGE SCALE GENOMIC DNA]</scope>
    <source>
        <strain evidence="2 3">K2R01-6</strain>
    </source>
</reference>
<feature type="transmembrane region" description="Helical" evidence="1">
    <location>
        <begin position="87"/>
        <end position="107"/>
    </location>
</feature>
<dbReference type="RefSeq" id="WP_119759180.1">
    <property type="nucleotide sequence ID" value="NZ_QYUM01000002.1"/>
</dbReference>
<feature type="transmembrane region" description="Helical" evidence="1">
    <location>
        <begin position="12"/>
        <end position="32"/>
    </location>
</feature>
<dbReference type="OrthoDB" id="7507670at2"/>
<proteinExistence type="predicted"/>
<accession>A0A418WNV5</accession>
<dbReference type="EMBL" id="QYUM01000002">
    <property type="protein sequence ID" value="RJF92900.1"/>
    <property type="molecule type" value="Genomic_DNA"/>
</dbReference>
<keyword evidence="1" id="KW-0472">Membrane</keyword>
<evidence type="ECO:0000313" key="2">
    <source>
        <dbReference type="EMBL" id="RJF92900.1"/>
    </source>
</evidence>
<feature type="transmembrane region" description="Helical" evidence="1">
    <location>
        <begin position="113"/>
        <end position="135"/>
    </location>
</feature>
<keyword evidence="3" id="KW-1185">Reference proteome</keyword>
<comment type="caution">
    <text evidence="2">The sequence shown here is derived from an EMBL/GenBank/DDBJ whole genome shotgun (WGS) entry which is preliminary data.</text>
</comment>
<keyword evidence="1" id="KW-0812">Transmembrane</keyword>
<evidence type="ECO:0008006" key="4">
    <source>
        <dbReference type="Google" id="ProtNLM"/>
    </source>
</evidence>
<dbReference type="Proteomes" id="UP000286100">
    <property type="component" value="Unassembled WGS sequence"/>
</dbReference>
<evidence type="ECO:0000313" key="3">
    <source>
        <dbReference type="Proteomes" id="UP000286100"/>
    </source>
</evidence>
<gene>
    <name evidence="2" type="ORF">D3876_00465</name>
</gene>
<evidence type="ECO:0000256" key="1">
    <source>
        <dbReference type="SAM" id="Phobius"/>
    </source>
</evidence>
<name>A0A418WNV5_9SPHN</name>
<feature type="transmembrane region" description="Helical" evidence="1">
    <location>
        <begin position="59"/>
        <end position="80"/>
    </location>
</feature>